<evidence type="ECO:0000313" key="1">
    <source>
        <dbReference type="EnsemblPlants" id="PGSC0003DMT400094644"/>
    </source>
</evidence>
<name>M1DUJ9_SOLTU</name>
<dbReference type="AlphaFoldDB" id="M1DUJ9"/>
<accession>M1DUJ9</accession>
<dbReference type="EnsemblPlants" id="PGSC0003DMT400094644">
    <property type="protein sequence ID" value="PGSC0003DMT400094644"/>
    <property type="gene ID" value="PGSC0003DMG400044215"/>
</dbReference>
<evidence type="ECO:0000313" key="2">
    <source>
        <dbReference type="Proteomes" id="UP000011115"/>
    </source>
</evidence>
<dbReference type="HOGENOM" id="CLU_2268608_0_0_1"/>
<keyword evidence="2" id="KW-1185">Reference proteome</keyword>
<reference evidence="1" key="2">
    <citation type="submission" date="2015-06" db="UniProtKB">
        <authorList>
            <consortium name="EnsemblPlants"/>
        </authorList>
    </citation>
    <scope>IDENTIFICATION</scope>
    <source>
        <strain evidence="1">DM1-3 516 R44</strain>
    </source>
</reference>
<dbReference type="Proteomes" id="UP000011115">
    <property type="component" value="Unassembled WGS sequence"/>
</dbReference>
<reference evidence="2" key="1">
    <citation type="journal article" date="2011" name="Nature">
        <title>Genome sequence and analysis of the tuber crop potato.</title>
        <authorList>
            <consortium name="The Potato Genome Sequencing Consortium"/>
        </authorList>
    </citation>
    <scope>NUCLEOTIDE SEQUENCE [LARGE SCALE GENOMIC DNA]</scope>
    <source>
        <strain evidence="2">cv. DM1-3 516 R44</strain>
    </source>
</reference>
<organism evidence="1 2">
    <name type="scientific">Solanum tuberosum</name>
    <name type="common">Potato</name>
    <dbReference type="NCBI Taxonomy" id="4113"/>
    <lineage>
        <taxon>Eukaryota</taxon>
        <taxon>Viridiplantae</taxon>
        <taxon>Streptophyta</taxon>
        <taxon>Embryophyta</taxon>
        <taxon>Tracheophyta</taxon>
        <taxon>Spermatophyta</taxon>
        <taxon>Magnoliopsida</taxon>
        <taxon>eudicotyledons</taxon>
        <taxon>Gunneridae</taxon>
        <taxon>Pentapetalae</taxon>
        <taxon>asterids</taxon>
        <taxon>lamiids</taxon>
        <taxon>Solanales</taxon>
        <taxon>Solanaceae</taxon>
        <taxon>Solanoideae</taxon>
        <taxon>Solaneae</taxon>
        <taxon>Solanum</taxon>
    </lineage>
</organism>
<dbReference type="Gramene" id="PGSC0003DMT400094644">
    <property type="protein sequence ID" value="PGSC0003DMT400094644"/>
    <property type="gene ID" value="PGSC0003DMG400044215"/>
</dbReference>
<dbReference type="PaxDb" id="4113-PGSC0003DMT400094644"/>
<protein>
    <submittedName>
        <fullName evidence="1">Uncharacterized protein</fullName>
    </submittedName>
</protein>
<proteinExistence type="predicted"/>
<sequence>MYLFWSSELGMVASKDEQHRCCILNEPTGPGVQLHWQSKREKMTRKLDDVCSSFGTVAATSMKSPSSGEDETRMGSGGVVHACCCCCIFDAVYVAALSREETL</sequence>
<dbReference type="InParanoid" id="M1DUJ9"/>